<dbReference type="EMBL" id="QKRW01000002">
    <property type="protein sequence ID" value="RAL68265.1"/>
    <property type="molecule type" value="Genomic_DNA"/>
</dbReference>
<sequence length="71" mass="8040">MANKLPSTAYLRLNIQLLNITSPTARLATLLSKTNQARSFSLFSKTTEPTKNFSQRQTSGLIFKTTYTIWN</sequence>
<gene>
    <name evidence="1" type="ORF">DID88_008964</name>
</gene>
<reference evidence="1 2" key="1">
    <citation type="submission" date="2018-06" db="EMBL/GenBank/DDBJ databases">
        <title>Genome Sequence of the Brown Rot Fungal Pathogen Monilinia fructigena.</title>
        <authorList>
            <person name="Landi L."/>
            <person name="De Miccolis Angelini R.M."/>
            <person name="Pollastro S."/>
            <person name="Abate D."/>
            <person name="Faretra F."/>
            <person name="Romanazzi G."/>
        </authorList>
    </citation>
    <scope>NUCLEOTIDE SEQUENCE [LARGE SCALE GENOMIC DNA]</scope>
    <source>
        <strain evidence="1 2">Mfrg269</strain>
    </source>
</reference>
<evidence type="ECO:0000313" key="2">
    <source>
        <dbReference type="Proteomes" id="UP000249056"/>
    </source>
</evidence>
<accession>A0A395J6Y6</accession>
<protein>
    <submittedName>
        <fullName evidence="1">Uncharacterized protein</fullName>
    </submittedName>
</protein>
<evidence type="ECO:0000313" key="1">
    <source>
        <dbReference type="EMBL" id="RAL68265.1"/>
    </source>
</evidence>
<dbReference type="AlphaFoldDB" id="A0A395J6Y6"/>
<keyword evidence="2" id="KW-1185">Reference proteome</keyword>
<organism evidence="1 2">
    <name type="scientific">Monilinia fructigena</name>
    <dbReference type="NCBI Taxonomy" id="38457"/>
    <lineage>
        <taxon>Eukaryota</taxon>
        <taxon>Fungi</taxon>
        <taxon>Dikarya</taxon>
        <taxon>Ascomycota</taxon>
        <taxon>Pezizomycotina</taxon>
        <taxon>Leotiomycetes</taxon>
        <taxon>Helotiales</taxon>
        <taxon>Sclerotiniaceae</taxon>
        <taxon>Monilinia</taxon>
    </lineage>
</organism>
<proteinExistence type="predicted"/>
<comment type="caution">
    <text evidence="1">The sequence shown here is derived from an EMBL/GenBank/DDBJ whole genome shotgun (WGS) entry which is preliminary data.</text>
</comment>
<name>A0A395J6Y6_9HELO</name>
<dbReference type="Proteomes" id="UP000249056">
    <property type="component" value="Unassembled WGS sequence"/>
</dbReference>